<dbReference type="AlphaFoldDB" id="A0AAE0FMF0"/>
<dbReference type="Pfam" id="PF01974">
    <property type="entry name" value="tRNA_int_endo"/>
    <property type="match status" value="1"/>
</dbReference>
<dbReference type="InterPro" id="IPR011856">
    <property type="entry name" value="tRNA_endonuc-like_dom_sf"/>
</dbReference>
<dbReference type="GO" id="GO:0000379">
    <property type="term" value="P:tRNA-type intron splice site recognition and cleavage"/>
    <property type="evidence" value="ECO:0007669"/>
    <property type="project" value="TreeGrafter"/>
</dbReference>
<feature type="compositionally biased region" description="Low complexity" evidence="4">
    <location>
        <begin position="144"/>
        <end position="163"/>
    </location>
</feature>
<dbReference type="Gene3D" id="3.40.1350.10">
    <property type="match status" value="1"/>
</dbReference>
<protein>
    <recommendedName>
        <fullName evidence="2">tRNA-intron lyase</fullName>
        <ecNumber evidence="2">4.6.1.16</ecNumber>
    </recommendedName>
</protein>
<feature type="domain" description="PTM/DIR17-like Tudor" evidence="6">
    <location>
        <begin position="361"/>
        <end position="412"/>
    </location>
</feature>
<reference evidence="7 8" key="1">
    <citation type="journal article" date="2015" name="Genome Biol. Evol.">
        <title>Comparative Genomics of a Bacterivorous Green Alga Reveals Evolutionary Causalities and Consequences of Phago-Mixotrophic Mode of Nutrition.</title>
        <authorList>
            <person name="Burns J.A."/>
            <person name="Paasch A."/>
            <person name="Narechania A."/>
            <person name="Kim E."/>
        </authorList>
    </citation>
    <scope>NUCLEOTIDE SEQUENCE [LARGE SCALE GENOMIC DNA]</scope>
    <source>
        <strain evidence="7 8">PLY_AMNH</strain>
    </source>
</reference>
<gene>
    <name evidence="7" type="ORF">CYMTET_28637</name>
</gene>
<organism evidence="7 8">
    <name type="scientific">Cymbomonas tetramitiformis</name>
    <dbReference type="NCBI Taxonomy" id="36881"/>
    <lineage>
        <taxon>Eukaryota</taxon>
        <taxon>Viridiplantae</taxon>
        <taxon>Chlorophyta</taxon>
        <taxon>Pyramimonadophyceae</taxon>
        <taxon>Pyramimonadales</taxon>
        <taxon>Pyramimonadaceae</taxon>
        <taxon>Cymbomonas</taxon>
    </lineage>
</organism>
<evidence type="ECO:0000313" key="8">
    <source>
        <dbReference type="Proteomes" id="UP001190700"/>
    </source>
</evidence>
<dbReference type="Pfam" id="PF21743">
    <property type="entry name" value="PTM_DIR17_Tudor"/>
    <property type="match status" value="1"/>
</dbReference>
<dbReference type="InterPro" id="IPR047365">
    <property type="entry name" value="Tudor_AtPTM-like"/>
</dbReference>
<dbReference type="Proteomes" id="UP001190700">
    <property type="component" value="Unassembled WGS sequence"/>
</dbReference>
<feature type="region of interest" description="Disordered" evidence="4">
    <location>
        <begin position="144"/>
        <end position="172"/>
    </location>
</feature>
<proteinExistence type="inferred from homology"/>
<dbReference type="EMBL" id="LGRX02016139">
    <property type="protein sequence ID" value="KAK3262511.1"/>
    <property type="molecule type" value="Genomic_DNA"/>
</dbReference>
<dbReference type="GO" id="GO:0003676">
    <property type="term" value="F:nucleic acid binding"/>
    <property type="evidence" value="ECO:0007669"/>
    <property type="project" value="InterPro"/>
</dbReference>
<comment type="caution">
    <text evidence="7">The sequence shown here is derived from an EMBL/GenBank/DDBJ whole genome shotgun (WGS) entry which is preliminary data.</text>
</comment>
<dbReference type="GO" id="GO:0005737">
    <property type="term" value="C:cytoplasm"/>
    <property type="evidence" value="ECO:0007669"/>
    <property type="project" value="TreeGrafter"/>
</dbReference>
<evidence type="ECO:0000256" key="4">
    <source>
        <dbReference type="SAM" id="MobiDB-lite"/>
    </source>
</evidence>
<evidence type="ECO:0000256" key="2">
    <source>
        <dbReference type="ARBA" id="ARBA00012573"/>
    </source>
</evidence>
<dbReference type="PANTHER" id="PTHR21227">
    <property type="entry name" value="TRNA-SPLICING ENDONUCLEASE SUBUNIT SEN2"/>
    <property type="match status" value="1"/>
</dbReference>
<comment type="similarity">
    <text evidence="1">Belongs to the tRNA-intron endonuclease family.</text>
</comment>
<evidence type="ECO:0000259" key="6">
    <source>
        <dbReference type="Pfam" id="PF21743"/>
    </source>
</evidence>
<dbReference type="EC" id="4.6.1.16" evidence="2"/>
<evidence type="ECO:0000259" key="5">
    <source>
        <dbReference type="Pfam" id="PF01974"/>
    </source>
</evidence>
<dbReference type="PANTHER" id="PTHR21227:SF0">
    <property type="entry name" value="TRNA-SPLICING ENDONUCLEASE SUBUNIT SEN2"/>
    <property type="match status" value="1"/>
</dbReference>
<evidence type="ECO:0000256" key="1">
    <source>
        <dbReference type="ARBA" id="ARBA00008078"/>
    </source>
</evidence>
<name>A0AAE0FMF0_9CHLO</name>
<sequence length="443" mass="49590">MEQRQTRFKRKRQWRGMDSDTALKQLRNQQLKGTLALGAVWILVDQNVAKLLDRTMLGRPIAADWLGAQGSKQNSDELRSFRLTLEEAFYLSSEVDCLQILRPPPGADAGAAAAHCAECTSEANLATGGGAMVPVGADVRHASESASAECTSSAQASASARNASGEDTAPEHTANEEGVMLTLHEAWAEFIRIRASFVMLFVAFRHFRRKRWLPRSGLQYGAHFVLYRRHPSECHSDYVAVVLDSQSTSEPLPLAPAAGEHFPAWTDVQATGRTALQVSKSLLYLQLQEQPGSDRRTPDCLHCFSAHEILVQRWVPQRHTMDQDHDKYGHGWHHTKGNHENRGLLPNVDAVLRRALEPEIGLKLVKEFPGHGTFCGHIVEIDTEDPEHFVYKVTYEDEDSETMDLEEIRPFLSVHGSELREFAVKGFLGAYTYLEKRLTGERV</sequence>
<dbReference type="InterPro" id="IPR006676">
    <property type="entry name" value="tRNA_splic"/>
</dbReference>
<accession>A0AAE0FMF0</accession>
<feature type="domain" description="tRNA intron endonuclease catalytic" evidence="5">
    <location>
        <begin position="199"/>
        <end position="284"/>
    </location>
</feature>
<dbReference type="GO" id="GO:0000214">
    <property type="term" value="C:tRNA-intron endonuclease complex"/>
    <property type="evidence" value="ECO:0007669"/>
    <property type="project" value="TreeGrafter"/>
</dbReference>
<dbReference type="SUPFAM" id="SSF53032">
    <property type="entry name" value="tRNA-intron endonuclease catalytic domain-like"/>
    <property type="match status" value="1"/>
</dbReference>
<keyword evidence="8" id="KW-1185">Reference proteome</keyword>
<dbReference type="CDD" id="cd22363">
    <property type="entry name" value="tRNA-intron_lyase_C"/>
    <property type="match status" value="1"/>
</dbReference>
<dbReference type="InterPro" id="IPR036167">
    <property type="entry name" value="tRNA_intron_Endo_cat-like_sf"/>
</dbReference>
<evidence type="ECO:0000256" key="3">
    <source>
        <dbReference type="ARBA" id="ARBA00034031"/>
    </source>
</evidence>
<dbReference type="InterPro" id="IPR006677">
    <property type="entry name" value="tRNA_intron_Endonuc_cat-like"/>
</dbReference>
<evidence type="ECO:0000313" key="7">
    <source>
        <dbReference type="EMBL" id="KAK3262511.1"/>
    </source>
</evidence>
<comment type="catalytic activity">
    <reaction evidence="3">
        <text>pretRNA = a 3'-half-tRNA molecule with a 5'-OH end + a 5'-half-tRNA molecule with a 2',3'-cyclic phosphate end + an intron with a 2',3'-cyclic phosphate and a 5'-hydroxyl terminus.</text>
        <dbReference type="EC" id="4.6.1.16"/>
    </reaction>
</comment>
<dbReference type="GO" id="GO:0000213">
    <property type="term" value="F:tRNA-intron lyase activity"/>
    <property type="evidence" value="ECO:0007669"/>
    <property type="project" value="UniProtKB-EC"/>
</dbReference>